<dbReference type="Proteomes" id="UP001652394">
    <property type="component" value="Unassembled WGS sequence"/>
</dbReference>
<dbReference type="GO" id="GO:0004851">
    <property type="term" value="F:uroporphyrin-III C-methyltransferase activity"/>
    <property type="evidence" value="ECO:0007669"/>
    <property type="project" value="UniProtKB-EC"/>
</dbReference>
<dbReference type="InterPro" id="IPR014777">
    <property type="entry name" value="4pyrrole_Mease_sub1"/>
</dbReference>
<protein>
    <recommendedName>
        <fullName evidence="1">uroporphyrinogen-III C-methyltransferase</fullName>
        <ecNumber evidence="1">2.1.1.107</ecNumber>
    </recommendedName>
</protein>
<dbReference type="Pfam" id="PF02602">
    <property type="entry name" value="HEM4"/>
    <property type="match status" value="1"/>
</dbReference>
<dbReference type="GO" id="GO:0032259">
    <property type="term" value="P:methylation"/>
    <property type="evidence" value="ECO:0007669"/>
    <property type="project" value="UniProtKB-KW"/>
</dbReference>
<evidence type="ECO:0000313" key="10">
    <source>
        <dbReference type="Proteomes" id="UP001652394"/>
    </source>
</evidence>
<evidence type="ECO:0000256" key="2">
    <source>
        <dbReference type="ARBA" id="ARBA00022603"/>
    </source>
</evidence>
<evidence type="ECO:0000256" key="1">
    <source>
        <dbReference type="ARBA" id="ARBA00012162"/>
    </source>
</evidence>
<keyword evidence="4" id="KW-0949">S-adenosyl-L-methionine</keyword>
<reference evidence="9 10" key="1">
    <citation type="journal article" date="2021" name="ISME Commun">
        <title>Automated analysis of genomic sequences facilitates high-throughput and comprehensive description of bacteria.</title>
        <authorList>
            <person name="Hitch T.C.A."/>
        </authorList>
    </citation>
    <scope>NUCLEOTIDE SEQUENCE [LARGE SCALE GENOMIC DNA]</scope>
    <source>
        <strain evidence="9 10">H2_18</strain>
    </source>
</reference>
<keyword evidence="10" id="KW-1185">Reference proteome</keyword>
<proteinExistence type="inferred from homology"/>
<dbReference type="RefSeq" id="WP_059068771.1">
    <property type="nucleotide sequence ID" value="NZ_JAOQJX010000002.1"/>
</dbReference>
<dbReference type="CDD" id="cd06578">
    <property type="entry name" value="HemD"/>
    <property type="match status" value="1"/>
</dbReference>
<comment type="caution">
    <text evidence="9">The sequence shown here is derived from an EMBL/GenBank/DDBJ whole genome shotgun (WGS) entry which is preliminary data.</text>
</comment>
<feature type="domain" description="Tetrapyrrole biosynthesis uroporphyrinogen III synthase" evidence="8">
    <location>
        <begin position="275"/>
        <end position="506"/>
    </location>
</feature>
<evidence type="ECO:0000256" key="6">
    <source>
        <dbReference type="RuleBase" id="RU003960"/>
    </source>
</evidence>
<evidence type="ECO:0000259" key="8">
    <source>
        <dbReference type="Pfam" id="PF02602"/>
    </source>
</evidence>
<keyword evidence="5" id="KW-0627">Porphyrin biosynthesis</keyword>
<feature type="domain" description="Tetrapyrrole methylase" evidence="7">
    <location>
        <begin position="12"/>
        <end position="223"/>
    </location>
</feature>
<dbReference type="PROSITE" id="PS00840">
    <property type="entry name" value="SUMT_2"/>
    <property type="match status" value="1"/>
</dbReference>
<dbReference type="InterPro" id="IPR014776">
    <property type="entry name" value="4pyrrole_Mease_sub2"/>
</dbReference>
<evidence type="ECO:0000256" key="5">
    <source>
        <dbReference type="ARBA" id="ARBA00023244"/>
    </source>
</evidence>
<dbReference type="InterPro" id="IPR003754">
    <property type="entry name" value="4pyrrol_synth_uPrphyn_synth"/>
</dbReference>
<dbReference type="InterPro" id="IPR006366">
    <property type="entry name" value="CobA/CysG_C"/>
</dbReference>
<keyword evidence="2 6" id="KW-0489">Methyltransferase</keyword>
<dbReference type="Gene3D" id="3.40.1010.10">
    <property type="entry name" value="Cobalt-precorrin-4 Transmethylase, Domain 1"/>
    <property type="match status" value="1"/>
</dbReference>
<comment type="similarity">
    <text evidence="6">Belongs to the precorrin methyltransferase family.</text>
</comment>
<dbReference type="SUPFAM" id="SSF53790">
    <property type="entry name" value="Tetrapyrrole methylase"/>
    <property type="match status" value="1"/>
</dbReference>
<dbReference type="Gene3D" id="3.40.50.10090">
    <property type="match status" value="2"/>
</dbReference>
<dbReference type="NCBIfam" id="TIGR01469">
    <property type="entry name" value="cobA_cysG_Cterm"/>
    <property type="match status" value="1"/>
</dbReference>
<evidence type="ECO:0000259" key="7">
    <source>
        <dbReference type="Pfam" id="PF00590"/>
    </source>
</evidence>
<dbReference type="EC" id="2.1.1.107" evidence="1"/>
<evidence type="ECO:0000313" key="9">
    <source>
        <dbReference type="EMBL" id="MCU6746545.1"/>
    </source>
</evidence>
<dbReference type="InterPro" id="IPR003043">
    <property type="entry name" value="Uropor_MeTrfase_CS"/>
</dbReference>
<keyword evidence="3 6" id="KW-0808">Transferase</keyword>
<dbReference type="PANTHER" id="PTHR45790:SF3">
    <property type="entry name" value="S-ADENOSYL-L-METHIONINE-DEPENDENT UROPORPHYRINOGEN III METHYLTRANSFERASE, CHLOROPLASTIC"/>
    <property type="match status" value="1"/>
</dbReference>
<dbReference type="InterPro" id="IPR000878">
    <property type="entry name" value="4pyrrol_Mease"/>
</dbReference>
<dbReference type="CDD" id="cd11642">
    <property type="entry name" value="SUMT"/>
    <property type="match status" value="1"/>
</dbReference>
<accession>A0ABT2T8G7</accession>
<evidence type="ECO:0000256" key="3">
    <source>
        <dbReference type="ARBA" id="ARBA00022679"/>
    </source>
</evidence>
<dbReference type="InterPro" id="IPR035996">
    <property type="entry name" value="4pyrrol_Methylase_sf"/>
</dbReference>
<dbReference type="InterPro" id="IPR036108">
    <property type="entry name" value="4pyrrol_syn_uPrphyn_synt_sf"/>
</dbReference>
<name>A0ABT2T8G7_9FIRM</name>
<dbReference type="InterPro" id="IPR050161">
    <property type="entry name" value="Siro_Cobalamin_biosynth"/>
</dbReference>
<evidence type="ECO:0000256" key="4">
    <source>
        <dbReference type="ARBA" id="ARBA00022691"/>
    </source>
</evidence>
<gene>
    <name evidence="9" type="primary">cobA</name>
    <name evidence="9" type="ORF">OCV51_02540</name>
</gene>
<dbReference type="Gene3D" id="3.30.950.10">
    <property type="entry name" value="Methyltransferase, Cobalt-precorrin-4 Transmethylase, Domain 2"/>
    <property type="match status" value="1"/>
</dbReference>
<dbReference type="EMBL" id="JAOQJX010000002">
    <property type="protein sequence ID" value="MCU6746545.1"/>
    <property type="molecule type" value="Genomic_DNA"/>
</dbReference>
<dbReference type="PANTHER" id="PTHR45790">
    <property type="entry name" value="SIROHEME SYNTHASE-RELATED"/>
    <property type="match status" value="1"/>
</dbReference>
<dbReference type="SUPFAM" id="SSF69618">
    <property type="entry name" value="HemD-like"/>
    <property type="match status" value="1"/>
</dbReference>
<sequence>MEKELEQAGFGKVWLAGAGPGDIGLLTVKTAQLIKEADVIVYDALISAEILTQIPAQTEKIHVGKRSGNHLVPQEEISRILVREAKKGKKVLRLKGGDPFVFGRGGEEVEALVREQIPFEVVPGVTSCTAVPAYGGIPVTHRDWTSSFHVITGHARKDGSCRIDFPSLVRLDGTLIFLMGMARLGWIVKGLLEAGMKESMPAAVLEKGTTAKQRRVIGTLQDIEKKARQAEIQPPAIILVGAVCSFSSAFTWAEKRSLGGRQFLTTRPVQNSSILAKRLRDLGAQVIELPAIRTEEISPNEAFDCALQKTGTRGDEEWMVFTSPVGVSAFFAQLRKRKMDIRTLLCRRSQIKIAAIGSATAAALCEAGFFADLVPKMYNAEELGRMLAKQAKPGSHITIFRAKEGSPLLVPPLHEAGLFVEDVALYRTCIQKEEAWKEKIGSMLENGEIDAVTFTSASTVKGFVKAMEGLSFSRIQAVCIGEQTAQEARKYGMQTEVAAVASMDGMEELILQKYGGR</sequence>
<dbReference type="Pfam" id="PF00590">
    <property type="entry name" value="TP_methylase"/>
    <property type="match status" value="1"/>
</dbReference>
<organism evidence="9 10">
    <name type="scientific">Faecalicatena acetigenes</name>
    <dbReference type="NCBI Taxonomy" id="2981790"/>
    <lineage>
        <taxon>Bacteria</taxon>
        <taxon>Bacillati</taxon>
        <taxon>Bacillota</taxon>
        <taxon>Clostridia</taxon>
        <taxon>Lachnospirales</taxon>
        <taxon>Lachnospiraceae</taxon>
        <taxon>Faecalicatena</taxon>
    </lineage>
</organism>
<dbReference type="NCBIfam" id="NF004790">
    <property type="entry name" value="PRK06136.1"/>
    <property type="match status" value="1"/>
</dbReference>